<dbReference type="GO" id="GO:0003676">
    <property type="term" value="F:nucleic acid binding"/>
    <property type="evidence" value="ECO:0007669"/>
    <property type="project" value="InterPro"/>
</dbReference>
<feature type="domain" description="RNase H type-1" evidence="1">
    <location>
        <begin position="295"/>
        <end position="411"/>
    </location>
</feature>
<dbReference type="InterPro" id="IPR002156">
    <property type="entry name" value="RNaseH_domain"/>
</dbReference>
<accession>A0A5C7IPE9</accession>
<dbReference type="InterPro" id="IPR052929">
    <property type="entry name" value="RNase_H-like_EbsB-rel"/>
</dbReference>
<protein>
    <recommendedName>
        <fullName evidence="1">RNase H type-1 domain-containing protein</fullName>
    </recommendedName>
</protein>
<reference evidence="3" key="1">
    <citation type="journal article" date="2019" name="Gigascience">
        <title>De novo genome assembly of the endangered Acer yangbiense, a plant species with extremely small populations endemic to Yunnan Province, China.</title>
        <authorList>
            <person name="Yang J."/>
            <person name="Wariss H.M."/>
            <person name="Tao L."/>
            <person name="Zhang R."/>
            <person name="Yun Q."/>
            <person name="Hollingsworth P."/>
            <person name="Dao Z."/>
            <person name="Luo G."/>
            <person name="Guo H."/>
            <person name="Ma Y."/>
            <person name="Sun W."/>
        </authorList>
    </citation>
    <scope>NUCLEOTIDE SEQUENCE [LARGE SCALE GENOMIC DNA]</scope>
    <source>
        <strain evidence="3">cv. Malutang</strain>
    </source>
</reference>
<dbReference type="Proteomes" id="UP000323000">
    <property type="component" value="Chromosome 2"/>
</dbReference>
<dbReference type="Pfam" id="PF13456">
    <property type="entry name" value="RVT_3"/>
    <property type="match status" value="1"/>
</dbReference>
<evidence type="ECO:0000259" key="1">
    <source>
        <dbReference type="Pfam" id="PF13456"/>
    </source>
</evidence>
<keyword evidence="3" id="KW-1185">Reference proteome</keyword>
<dbReference type="EMBL" id="VAHF01000002">
    <property type="protein sequence ID" value="TXG70978.1"/>
    <property type="molecule type" value="Genomic_DNA"/>
</dbReference>
<evidence type="ECO:0000313" key="2">
    <source>
        <dbReference type="EMBL" id="TXG70978.1"/>
    </source>
</evidence>
<organism evidence="2 3">
    <name type="scientific">Acer yangbiense</name>
    <dbReference type="NCBI Taxonomy" id="1000413"/>
    <lineage>
        <taxon>Eukaryota</taxon>
        <taxon>Viridiplantae</taxon>
        <taxon>Streptophyta</taxon>
        <taxon>Embryophyta</taxon>
        <taxon>Tracheophyta</taxon>
        <taxon>Spermatophyta</taxon>
        <taxon>Magnoliopsida</taxon>
        <taxon>eudicotyledons</taxon>
        <taxon>Gunneridae</taxon>
        <taxon>Pentapetalae</taxon>
        <taxon>rosids</taxon>
        <taxon>malvids</taxon>
        <taxon>Sapindales</taxon>
        <taxon>Sapindaceae</taxon>
        <taxon>Hippocastanoideae</taxon>
        <taxon>Acereae</taxon>
        <taxon>Acer</taxon>
    </lineage>
</organism>
<dbReference type="OrthoDB" id="1906820at2759"/>
<dbReference type="InterPro" id="IPR044730">
    <property type="entry name" value="RNase_H-like_dom_plant"/>
</dbReference>
<evidence type="ECO:0000313" key="3">
    <source>
        <dbReference type="Proteomes" id="UP000323000"/>
    </source>
</evidence>
<dbReference type="PANTHER" id="PTHR47074">
    <property type="entry name" value="BNAC02G40300D PROTEIN"/>
    <property type="match status" value="1"/>
</dbReference>
<dbReference type="AlphaFoldDB" id="A0A5C7IPE9"/>
<gene>
    <name evidence="2" type="ORF">EZV62_005913</name>
</gene>
<proteinExistence type="predicted"/>
<comment type="caution">
    <text evidence="2">The sequence shown here is derived from an EMBL/GenBank/DDBJ whole genome shotgun (WGS) entry which is preliminary data.</text>
</comment>
<dbReference type="CDD" id="cd06222">
    <property type="entry name" value="RNase_H_like"/>
    <property type="match status" value="1"/>
</dbReference>
<dbReference type="GO" id="GO:0004523">
    <property type="term" value="F:RNA-DNA hybrid ribonuclease activity"/>
    <property type="evidence" value="ECO:0007669"/>
    <property type="project" value="InterPro"/>
</dbReference>
<dbReference type="PANTHER" id="PTHR47074:SF11">
    <property type="entry name" value="REVERSE TRANSCRIPTASE-LIKE PROTEIN"/>
    <property type="match status" value="1"/>
</dbReference>
<name>A0A5C7IPE9_9ROSI</name>
<sequence length="425" mass="47479">MIGLCLKARGLGNARAFSALKRLMKQHSPDFVFLSKTKLAGRKADTVSGTFGNYDAFSVDCRGCSGGLMHLWKKVLKVKVLSFSVSHIDARIIMEDGFMWRFDFVMVEHLGFHSSDHRSILLRFDQNRPLLKSIFSGFRFEPYWLKDVDIGRVIGDAWCNSCASPIESAAHAIFWCKGAKNCWRFSKIRCSFEEVQQLPADEVFMFVSSMLFDKDLGSFCMLAWAIWSNRNNLYNTGKSKPSEMVESSAASLLTEFQRSKRAISPHIHSVQIKGGPDWIVPPPRQIKLNTATARRNNGLSTGVGAAIRDDKGLVVAARSNQLPGKFTVEMGELIALREGLQLAHFYNMKVDLAEVISPKVVSILNDSIPLVGESKFIMNDIKMLVSVVGITKCLAVSKSGNSLALNLANSAFASFREWLWLDFWS</sequence>